<feature type="region of interest" description="Disordered" evidence="7">
    <location>
        <begin position="1563"/>
        <end position="1602"/>
    </location>
</feature>
<dbReference type="InterPro" id="IPR055354">
    <property type="entry name" value="DUF7507"/>
</dbReference>
<keyword evidence="8" id="KW-0472">Membrane</keyword>
<dbReference type="Pfam" id="PF17210">
    <property type="entry name" value="SdrD_B"/>
    <property type="match status" value="1"/>
</dbReference>
<feature type="compositionally biased region" description="Low complexity" evidence="7">
    <location>
        <begin position="1563"/>
        <end position="1586"/>
    </location>
</feature>
<dbReference type="Proteomes" id="UP001165042">
    <property type="component" value="Unassembled WGS sequence"/>
</dbReference>
<reference evidence="11" key="1">
    <citation type="submission" date="2023-02" db="EMBL/GenBank/DDBJ databases">
        <title>Actinokineospora globicatena NBRC 15670.</title>
        <authorList>
            <person name="Ichikawa N."/>
            <person name="Sato H."/>
            <person name="Tonouchi N."/>
        </authorList>
    </citation>
    <scope>NUCLEOTIDE SEQUENCE</scope>
    <source>
        <strain evidence="11">NBRC 15670</strain>
    </source>
</reference>
<keyword evidence="12" id="KW-1185">Reference proteome</keyword>
<feature type="domain" description="DUF7507" evidence="10">
    <location>
        <begin position="1385"/>
        <end position="1473"/>
    </location>
</feature>
<keyword evidence="4" id="KW-0964">Secreted</keyword>
<evidence type="ECO:0000256" key="5">
    <source>
        <dbReference type="ARBA" id="ARBA00022729"/>
    </source>
</evidence>
<dbReference type="Gene3D" id="2.60.40.2810">
    <property type="match status" value="3"/>
</dbReference>
<keyword evidence="5" id="KW-0732">Signal</keyword>
<accession>A0A9W6QPK3</accession>
<evidence type="ECO:0000259" key="9">
    <source>
        <dbReference type="Pfam" id="PF17210"/>
    </source>
</evidence>
<dbReference type="GO" id="GO:0005975">
    <property type="term" value="P:carbohydrate metabolic process"/>
    <property type="evidence" value="ECO:0007669"/>
    <property type="project" value="UniProtKB-ARBA"/>
</dbReference>
<evidence type="ECO:0000256" key="3">
    <source>
        <dbReference type="ARBA" id="ARBA00012595"/>
    </source>
</evidence>
<dbReference type="Pfam" id="PF24346">
    <property type="entry name" value="DUF7507"/>
    <property type="match status" value="2"/>
</dbReference>
<evidence type="ECO:0000256" key="7">
    <source>
        <dbReference type="SAM" id="MobiDB-lite"/>
    </source>
</evidence>
<dbReference type="RefSeq" id="WP_285610938.1">
    <property type="nucleotide sequence ID" value="NZ_BSSD01000004.1"/>
</dbReference>
<dbReference type="Gene3D" id="2.60.40.3440">
    <property type="match status" value="4"/>
</dbReference>
<evidence type="ECO:0000256" key="6">
    <source>
        <dbReference type="ARBA" id="ARBA00030238"/>
    </source>
</evidence>
<evidence type="ECO:0000259" key="10">
    <source>
        <dbReference type="Pfam" id="PF24346"/>
    </source>
</evidence>
<comment type="catalytic activity">
    <reaction evidence="1">
        <text>Endohydrolysis of (1-&gt;4)-alpha-D-glucosidic linkages in polysaccharides containing three or more (1-&gt;4)-alpha-linked D-glucose units.</text>
        <dbReference type="EC" id="3.2.1.1"/>
    </reaction>
</comment>
<evidence type="ECO:0000256" key="8">
    <source>
        <dbReference type="SAM" id="Phobius"/>
    </source>
</evidence>
<dbReference type="Gene3D" id="2.60.40.10">
    <property type="entry name" value="Immunoglobulins"/>
    <property type="match status" value="1"/>
</dbReference>
<feature type="compositionally biased region" description="Pro residues" evidence="7">
    <location>
        <begin position="1587"/>
        <end position="1598"/>
    </location>
</feature>
<feature type="domain" description="SD-repeat containing protein B" evidence="9">
    <location>
        <begin position="1602"/>
        <end position="1677"/>
    </location>
</feature>
<gene>
    <name evidence="11" type="ORF">Aglo03_31550</name>
</gene>
<feature type="transmembrane region" description="Helical" evidence="8">
    <location>
        <begin position="1821"/>
        <end position="1839"/>
    </location>
</feature>
<organism evidence="11 12">
    <name type="scientific">Actinokineospora globicatena</name>
    <dbReference type="NCBI Taxonomy" id="103729"/>
    <lineage>
        <taxon>Bacteria</taxon>
        <taxon>Bacillati</taxon>
        <taxon>Actinomycetota</taxon>
        <taxon>Actinomycetes</taxon>
        <taxon>Pseudonocardiales</taxon>
        <taxon>Pseudonocardiaceae</taxon>
        <taxon>Actinokineospora</taxon>
    </lineage>
</organism>
<dbReference type="InterPro" id="IPR013783">
    <property type="entry name" value="Ig-like_fold"/>
</dbReference>
<evidence type="ECO:0000313" key="11">
    <source>
        <dbReference type="EMBL" id="GLW92339.1"/>
    </source>
</evidence>
<sequence>MLRGKPGRAFARLLVVALVVAGLAPGLVHPAEAAPPRCGGPGTPSVVALHSSHFYVDTNAQLLSGYAGYRVSGQTARSGLWLGVDGFTGGVIAPATDQPTRVPLPDLTETGVARYLLFTASAATTTPQTHTVTVYTGPPGAGVVVCKRTFTYADVVDTFKVLANKVDSVTSSATGQVALGDSVTLTVNGHTSALGAGPANDPGVLSYTPNARSDFPVAVWRLERTELVISPDGVGQPVTYVDGLTLSGATGPNRSYTARYTFRAIDSTTTSATVRPVQYVASGTRVKHTNVGSTVGTLPTVSTTAPVTVTKGVTSPVNGVLAGAGGTATYAVHLINSSASPRTVDWVADTTPSGSLYSSGSLTRDGRPILDPSVNGGVLTVPGPIVVPAAGETVLAYSLQLDSTPGPRTNTAIARFGQATLDSSADVTNSAPAAAAVTVVGSSPPTLVDDAATTPTGTSVRIEVLSNDSSPSGLPLTITSLSPPNRGNAILAADNSVTYTSASGTSGTDSFTYTATDGYSSTSATVVLTVTPVMAQDVYSTGENTTLFAASVLPNDACGVCTADTSLVSPPATGTATMAADGTFTYVPASNTTGPVTFTYSATDIAGNSGNGVVTVYVADLAPDFKTTSYGDPVVVPVKNNDAGCVGGCEPQADTDGGRGTVTYSGVSPVTVTYTPTTGLWGLDSFTYGTTTGSTSTPVTVITEPPTTVLETTYELAAVAQLPADGSCTGCAYSLDSPATHGAVTIDAATGTSTYTPEVGYVGIDAYTYAVDDPASGLRVLGLVDVTVGPLARDDSDAVLLGATLNGDVSTNDVCPATCTSAKLTDPASGTVVFNNDGTYTYTPGSSIGTFTFTYRNTSSVSGAVSDDATVAITVRGAADDADSTTPNTPVDIAVRGNDPCASCTLSAVGSPTSGTAAINGQAIRYTPAPDFSGKATFTYTLSQGGVSNTAVVTVIVTPLAVNDTAIAIDGNPRDLVPLANDLCANCAITSLGTPTSGSFQQNGNVVTFTPSGVGDATFTYDADDGSGNTFTGSVTVTVVNAPVLAADTSTVPSGQFTLISLLSNDICPGCVVTVATDPLNGSLTMDVHGQVGYLASPRFSGIDSFTYTATDPDTGAHATETVTVTVSPVAQDDTATTPVEVPITVDVLANDACRACTLAVDATTGDVVANVVSGQIEVTPNTQWTGTATVDYTATDPATALTSTATLTVEVNNALPDAVTTPAGGTVTGLDVLANDLCAGCTITSVTTATYGTAVNEGATVGWTPPADFAGLASFGYTAGDGSQVVSSTVRILVTPPPLTVSTPIDQDLVIQPPATSSCPGCVSLIRTSTDDGDLDYDGTGFRYTPGSGYTGPDSFTYRLTDPVSQLWVESSVGITVTGPVALPALSIAVTPPTAGSHPAAGDVVLWTWTVTNTGNVTLVDLTPTGATCTAATLAIGSNLACTHNHTLTQPEIDAGQLIRRIDVTANSTGGPAAGFDETTMPLTRVPGLNVAAAASLNSGNIAVTYTVANTGNTTLSAIGVTLTDSTVLTCTTTSLAPNGQVPCTGTHAVTPSDIQAGFWSSTGTASATAPGTALPLTDTDSTTTPVPPNPPDPDPPASSSITGVVWIDRNLDGQFQASEWPLPGVHLSLTGQVRAAAVVYATSGPDGAYTFDGLTADTYTVSAALTNAGFTYTSDPDWSVTVAVDGTSAVAANFTGVGKGAIKGTVHTGTQAPVSSAQVACSWAGLDGSLATPDDVPMTVVANAAGSYDLTQLPYGLYSCTATDPATGTASTATQVTVQSTTPVVVDLQIGSAPAEPVLDEPELDEPELADTGARSPHLAWLGLLLVLAGTTTLLVIRRRQAADSAVRAR</sequence>
<dbReference type="InterPro" id="IPR013784">
    <property type="entry name" value="Carb-bd-like_fold"/>
</dbReference>
<evidence type="ECO:0000256" key="1">
    <source>
        <dbReference type="ARBA" id="ARBA00000548"/>
    </source>
</evidence>
<comment type="subcellular location">
    <subcellularLocation>
        <location evidence="2">Secreted</location>
    </subcellularLocation>
</comment>
<dbReference type="InterPro" id="IPR033764">
    <property type="entry name" value="Sdr_B"/>
</dbReference>
<dbReference type="Pfam" id="PF17963">
    <property type="entry name" value="Big_9"/>
    <property type="match status" value="7"/>
</dbReference>
<comment type="caution">
    <text evidence="11">The sequence shown here is derived from an EMBL/GenBank/DDBJ whole genome shotgun (WGS) entry which is preliminary data.</text>
</comment>
<dbReference type="SUPFAM" id="SSF117074">
    <property type="entry name" value="Hypothetical protein PA1324"/>
    <property type="match status" value="1"/>
</dbReference>
<protein>
    <recommendedName>
        <fullName evidence="3">alpha-amylase</fullName>
        <ecNumber evidence="3">3.2.1.1</ecNumber>
    </recommendedName>
    <alternativeName>
        <fullName evidence="6">1,4-alpha-D-glucan glucanohydrolase</fullName>
    </alternativeName>
</protein>
<evidence type="ECO:0000313" key="12">
    <source>
        <dbReference type="Proteomes" id="UP001165042"/>
    </source>
</evidence>
<feature type="domain" description="DUF7507" evidence="10">
    <location>
        <begin position="1502"/>
        <end position="1574"/>
    </location>
</feature>
<dbReference type="SUPFAM" id="SSF49452">
    <property type="entry name" value="Starch-binding domain-like"/>
    <property type="match status" value="1"/>
</dbReference>
<dbReference type="GO" id="GO:0005576">
    <property type="term" value="C:extracellular region"/>
    <property type="evidence" value="ECO:0007669"/>
    <property type="project" value="UniProtKB-SubCell"/>
</dbReference>
<dbReference type="NCBIfam" id="NF012211">
    <property type="entry name" value="tand_rpt_95"/>
    <property type="match status" value="4"/>
</dbReference>
<dbReference type="GO" id="GO:0030246">
    <property type="term" value="F:carbohydrate binding"/>
    <property type="evidence" value="ECO:0007669"/>
    <property type="project" value="InterPro"/>
</dbReference>
<proteinExistence type="predicted"/>
<evidence type="ECO:0000256" key="2">
    <source>
        <dbReference type="ARBA" id="ARBA00004613"/>
    </source>
</evidence>
<keyword evidence="8" id="KW-0812">Transmembrane</keyword>
<dbReference type="EMBL" id="BSSD01000004">
    <property type="protein sequence ID" value="GLW92339.1"/>
    <property type="molecule type" value="Genomic_DNA"/>
</dbReference>
<evidence type="ECO:0000256" key="4">
    <source>
        <dbReference type="ARBA" id="ARBA00022525"/>
    </source>
</evidence>
<dbReference type="GO" id="GO:0004556">
    <property type="term" value="F:alpha-amylase activity"/>
    <property type="evidence" value="ECO:0007669"/>
    <property type="project" value="UniProtKB-EC"/>
</dbReference>
<keyword evidence="8" id="KW-1133">Transmembrane helix</keyword>
<dbReference type="EC" id="3.2.1.1" evidence="3"/>
<name>A0A9W6QPK3_9PSEU</name>